<dbReference type="OrthoDB" id="3666223at2759"/>
<dbReference type="InterPro" id="IPR036770">
    <property type="entry name" value="Ankyrin_rpt-contain_sf"/>
</dbReference>
<dbReference type="AlphaFoldDB" id="A2DI16"/>
<feature type="repeat" description="ANK" evidence="1">
    <location>
        <begin position="335"/>
        <end position="367"/>
    </location>
</feature>
<dbReference type="InterPro" id="IPR020683">
    <property type="entry name" value="DUF3447"/>
</dbReference>
<gene>
    <name evidence="3" type="ORF">TVAG_402610</name>
</gene>
<dbReference type="eggNOG" id="KOG0192">
    <property type="taxonomic scope" value="Eukaryota"/>
</dbReference>
<dbReference type="Proteomes" id="UP000001542">
    <property type="component" value="Unassembled WGS sequence"/>
</dbReference>
<protein>
    <recommendedName>
        <fullName evidence="2">DUF3447 domain-containing protein</fullName>
    </recommendedName>
</protein>
<dbReference type="SUPFAM" id="SSF48403">
    <property type="entry name" value="Ankyrin repeat"/>
    <property type="match status" value="1"/>
</dbReference>
<reference evidence="3" key="2">
    <citation type="journal article" date="2007" name="Science">
        <title>Draft genome sequence of the sexually transmitted pathogen Trichomonas vaginalis.</title>
        <authorList>
            <person name="Carlton J.M."/>
            <person name="Hirt R.P."/>
            <person name="Silva J.C."/>
            <person name="Delcher A.L."/>
            <person name="Schatz M."/>
            <person name="Zhao Q."/>
            <person name="Wortman J.R."/>
            <person name="Bidwell S.L."/>
            <person name="Alsmark U.C.M."/>
            <person name="Besteiro S."/>
            <person name="Sicheritz-Ponten T."/>
            <person name="Noel C.J."/>
            <person name="Dacks J.B."/>
            <person name="Foster P.G."/>
            <person name="Simillion C."/>
            <person name="Van de Peer Y."/>
            <person name="Miranda-Saavedra D."/>
            <person name="Barton G.J."/>
            <person name="Westrop G.D."/>
            <person name="Mueller S."/>
            <person name="Dessi D."/>
            <person name="Fiori P.L."/>
            <person name="Ren Q."/>
            <person name="Paulsen I."/>
            <person name="Zhang H."/>
            <person name="Bastida-Corcuera F.D."/>
            <person name="Simoes-Barbosa A."/>
            <person name="Brown M.T."/>
            <person name="Hayes R.D."/>
            <person name="Mukherjee M."/>
            <person name="Okumura C.Y."/>
            <person name="Schneider R."/>
            <person name="Smith A.J."/>
            <person name="Vanacova S."/>
            <person name="Villalvazo M."/>
            <person name="Haas B.J."/>
            <person name="Pertea M."/>
            <person name="Feldblyum T.V."/>
            <person name="Utterback T.R."/>
            <person name="Shu C.L."/>
            <person name="Osoegawa K."/>
            <person name="de Jong P.J."/>
            <person name="Hrdy I."/>
            <person name="Horvathova L."/>
            <person name="Zubacova Z."/>
            <person name="Dolezal P."/>
            <person name="Malik S.B."/>
            <person name="Logsdon J.M. Jr."/>
            <person name="Henze K."/>
            <person name="Gupta A."/>
            <person name="Wang C.C."/>
            <person name="Dunne R.L."/>
            <person name="Upcroft J.A."/>
            <person name="Upcroft P."/>
            <person name="White O."/>
            <person name="Salzberg S.L."/>
            <person name="Tang P."/>
            <person name="Chiu C.-H."/>
            <person name="Lee Y.-S."/>
            <person name="Embley T.M."/>
            <person name="Coombs G.H."/>
            <person name="Mottram J.C."/>
            <person name="Tachezy J."/>
            <person name="Fraser-Liggett C.M."/>
            <person name="Johnson P.J."/>
        </authorList>
    </citation>
    <scope>NUCLEOTIDE SEQUENCE [LARGE SCALE GENOMIC DNA]</scope>
    <source>
        <strain evidence="3">G3</strain>
    </source>
</reference>
<evidence type="ECO:0000313" key="4">
    <source>
        <dbReference type="Proteomes" id="UP000001542"/>
    </source>
</evidence>
<dbReference type="VEuPathDB" id="TrichDB:TVAG_402610"/>
<dbReference type="Gene3D" id="1.25.40.20">
    <property type="entry name" value="Ankyrin repeat-containing domain"/>
    <property type="match status" value="1"/>
</dbReference>
<feature type="repeat" description="ANK" evidence="1">
    <location>
        <begin position="368"/>
        <end position="399"/>
    </location>
</feature>
<dbReference type="InterPro" id="IPR002110">
    <property type="entry name" value="Ankyrin_rpt"/>
</dbReference>
<dbReference type="STRING" id="5722.A2DI16"/>
<accession>A2DI16</accession>
<feature type="repeat" description="ANK" evidence="1">
    <location>
        <begin position="302"/>
        <end position="334"/>
    </location>
</feature>
<dbReference type="InParanoid" id="A2DI16"/>
<evidence type="ECO:0000313" key="3">
    <source>
        <dbReference type="EMBL" id="EAY20005.1"/>
    </source>
</evidence>
<dbReference type="RefSeq" id="XP_001580991.1">
    <property type="nucleotide sequence ID" value="XM_001580941.1"/>
</dbReference>
<dbReference type="PRINTS" id="PR01415">
    <property type="entry name" value="ANKYRIN"/>
</dbReference>
<keyword evidence="1" id="KW-0040">ANK repeat</keyword>
<dbReference type="SMART" id="SM00248">
    <property type="entry name" value="ANK"/>
    <property type="match status" value="4"/>
</dbReference>
<organism evidence="3 4">
    <name type="scientific">Trichomonas vaginalis (strain ATCC PRA-98 / G3)</name>
    <dbReference type="NCBI Taxonomy" id="412133"/>
    <lineage>
        <taxon>Eukaryota</taxon>
        <taxon>Metamonada</taxon>
        <taxon>Parabasalia</taxon>
        <taxon>Trichomonadida</taxon>
        <taxon>Trichomonadidae</taxon>
        <taxon>Trichomonas</taxon>
    </lineage>
</organism>
<evidence type="ECO:0000259" key="2">
    <source>
        <dbReference type="Pfam" id="PF11929"/>
    </source>
</evidence>
<dbReference type="PROSITE" id="PS50297">
    <property type="entry name" value="ANK_REP_REGION"/>
    <property type="match status" value="3"/>
</dbReference>
<reference evidence="3" key="1">
    <citation type="submission" date="2006-10" db="EMBL/GenBank/DDBJ databases">
        <authorList>
            <person name="Amadeo P."/>
            <person name="Zhao Q."/>
            <person name="Wortman J."/>
            <person name="Fraser-Liggett C."/>
            <person name="Carlton J."/>
        </authorList>
    </citation>
    <scope>NUCLEOTIDE SEQUENCE</scope>
    <source>
        <strain evidence="3">G3</strain>
    </source>
</reference>
<dbReference type="Pfam" id="PF12796">
    <property type="entry name" value="Ank_2"/>
    <property type="match status" value="1"/>
</dbReference>
<dbReference type="KEGG" id="tva:5465536"/>
<dbReference type="Pfam" id="PF11929">
    <property type="entry name" value="DUF3447"/>
    <property type="match status" value="1"/>
</dbReference>
<evidence type="ECO:0000256" key="1">
    <source>
        <dbReference type="PROSITE-ProRule" id="PRU00023"/>
    </source>
</evidence>
<dbReference type="VEuPathDB" id="TrichDB:TVAGG3_0272250"/>
<sequence length="399" mass="46430">MERNKDYVNAYDALYKLSSSNEDQIDKIYQDIKINLIETNVFPPSQMLANIIDISKFNNRYFKSYWLIFKKIFEEYHLTEIKSNSTIFNYFVYKEYGIVLDDENKSDSEFGRYEDENYSLEVHEENTVYRAIMNDDKQSLIIYAERPGFDKDQSLKSEFYPFNAPNSLLELCCYHGAVNCFKLLRSKFNSEITKKCLWNSFLGGNQEIMSECLKIQSPDYECMRYAIISHNVDFITFLMNEYEIAIDLYHCGYYNNLQAFLIYLDQTLDMHKCLVYSPLFNIPSLVEYLIAHDAEINTKDKYGFAALHYATIKNSKEIINILIDHHANINAKDINGGTALHIATRNNNKDIAELLISNGIDINAKTNNGKTALKIAIENNYKEIEDLLISHSTKVTKRS</sequence>
<feature type="domain" description="DUF3447" evidence="2">
    <location>
        <begin position="188"/>
        <end position="263"/>
    </location>
</feature>
<name>A2DI16_TRIV3</name>
<dbReference type="PROSITE" id="PS50088">
    <property type="entry name" value="ANK_REPEAT"/>
    <property type="match status" value="3"/>
</dbReference>
<dbReference type="PANTHER" id="PTHR24182">
    <property type="entry name" value="ANKYRIN REPEAT AND SOCS BOX CONTAINING 4"/>
    <property type="match status" value="1"/>
</dbReference>
<dbReference type="EMBL" id="DS113202">
    <property type="protein sequence ID" value="EAY20005.1"/>
    <property type="molecule type" value="Genomic_DNA"/>
</dbReference>
<keyword evidence="4" id="KW-1185">Reference proteome</keyword>
<dbReference type="PANTHER" id="PTHR24182:SF13">
    <property type="entry name" value="LD18443P"/>
    <property type="match status" value="1"/>
</dbReference>
<proteinExistence type="predicted"/>
<dbReference type="SMR" id="A2DI16"/>